<organism evidence="5">
    <name type="scientific">Timema douglasi</name>
    <name type="common">Walking stick</name>
    <dbReference type="NCBI Taxonomy" id="61478"/>
    <lineage>
        <taxon>Eukaryota</taxon>
        <taxon>Metazoa</taxon>
        <taxon>Ecdysozoa</taxon>
        <taxon>Arthropoda</taxon>
        <taxon>Hexapoda</taxon>
        <taxon>Insecta</taxon>
        <taxon>Pterygota</taxon>
        <taxon>Neoptera</taxon>
        <taxon>Polyneoptera</taxon>
        <taxon>Phasmatodea</taxon>
        <taxon>Timematodea</taxon>
        <taxon>Timematoidea</taxon>
        <taxon>Timematidae</taxon>
        <taxon>Timema</taxon>
    </lineage>
</organism>
<comment type="similarity">
    <text evidence="2">Belongs to the ATP11 family.</text>
</comment>
<reference evidence="5" key="1">
    <citation type="submission" date="2020-11" db="EMBL/GenBank/DDBJ databases">
        <authorList>
            <person name="Tran Van P."/>
        </authorList>
    </citation>
    <scope>NUCLEOTIDE SEQUENCE</scope>
</reference>
<evidence type="ECO:0000256" key="3">
    <source>
        <dbReference type="ARBA" id="ARBA00022946"/>
    </source>
</evidence>
<evidence type="ECO:0000313" key="5">
    <source>
        <dbReference type="EMBL" id="CAD7198791.1"/>
    </source>
</evidence>
<dbReference type="PANTHER" id="PTHR13126:SF0">
    <property type="entry name" value="ATP SYNTHASE MITOCHONDRIAL F1 COMPLEX ASSEMBLY FACTOR 1"/>
    <property type="match status" value="1"/>
</dbReference>
<evidence type="ECO:0000256" key="2">
    <source>
        <dbReference type="ARBA" id="ARBA00009116"/>
    </source>
</evidence>
<dbReference type="InterPro" id="IPR011335">
    <property type="entry name" value="Restrct_endonuc-II-like"/>
</dbReference>
<dbReference type="InterPro" id="IPR010591">
    <property type="entry name" value="ATP11"/>
</dbReference>
<keyword evidence="4" id="KW-0496">Mitochondrion</keyword>
<dbReference type="GO" id="GO:0006281">
    <property type="term" value="P:DNA repair"/>
    <property type="evidence" value="ECO:0007669"/>
    <property type="project" value="UniProtKB-ARBA"/>
</dbReference>
<dbReference type="AlphaFoldDB" id="A0A7R8Z764"/>
<evidence type="ECO:0000256" key="4">
    <source>
        <dbReference type="ARBA" id="ARBA00023128"/>
    </source>
</evidence>
<dbReference type="Pfam" id="PF06644">
    <property type="entry name" value="ATP11"/>
    <property type="match status" value="1"/>
</dbReference>
<gene>
    <name evidence="5" type="ORF">TDIB3V08_LOCUS5068</name>
</gene>
<comment type="subcellular location">
    <subcellularLocation>
        <location evidence="1">Mitochondrion</location>
    </subcellularLocation>
</comment>
<name>A0A7R8Z764_TIMDO</name>
<dbReference type="PANTHER" id="PTHR13126">
    <property type="entry name" value="CHAPERONE ATP11"/>
    <property type="match status" value="1"/>
</dbReference>
<dbReference type="GO" id="GO:0033615">
    <property type="term" value="P:mitochondrial proton-transporting ATP synthase complex assembly"/>
    <property type="evidence" value="ECO:0007669"/>
    <property type="project" value="TreeGrafter"/>
</dbReference>
<dbReference type="Gene3D" id="3.90.320.10">
    <property type="match status" value="1"/>
</dbReference>
<accession>A0A7R8Z764</accession>
<dbReference type="GO" id="GO:0005739">
    <property type="term" value="C:mitochondrion"/>
    <property type="evidence" value="ECO:0007669"/>
    <property type="project" value="UniProtKB-SubCell"/>
</dbReference>
<dbReference type="EMBL" id="OA566371">
    <property type="protein sequence ID" value="CAD7198791.1"/>
    <property type="molecule type" value="Genomic_DNA"/>
</dbReference>
<evidence type="ECO:0000256" key="1">
    <source>
        <dbReference type="ARBA" id="ARBA00004173"/>
    </source>
</evidence>
<sequence length="390" mass="44039">MPENKPLFRVQHVCFNQWVARLGSTLKRELAGMAKSEGVESLLVTASGNIEHELKKQLLMVNCQPDAFDYSSENTTRQGGSTYSQLGQFSIARVDVQQHVSRAWQPCRPALEGDTLNYNVERQTTQTVHWGNFPLPERTSNNKPNNEAATSVHRIRMGITTSNNLEIFKGQTGTINWSAKPDIGSSTSTMISPGILTPEELPPLIIENEYTDPDKDPNLQMITNRFIVDGQYFSENERWGEERKNRLTASNLGVVCRIKPTTSCAKIVTKLPHSESIHTVATEYGKAKESKAVAEYERITGVKAHQENAPECLSMVHFPDIKEEKGIVLMHGEFDKNIINSKEAQCLANQLQMYYAQDNEKKLKLLERFTKYPHSFKHMDLIAELESLSL</sequence>
<dbReference type="InterPro" id="IPR011604">
    <property type="entry name" value="PDDEXK-like_dom_sf"/>
</dbReference>
<dbReference type="SUPFAM" id="SSF52980">
    <property type="entry name" value="Restriction endonuclease-like"/>
    <property type="match status" value="1"/>
</dbReference>
<proteinExistence type="inferred from homology"/>
<protein>
    <submittedName>
        <fullName evidence="5">Uncharacterized protein</fullName>
    </submittedName>
</protein>
<keyword evidence="3" id="KW-0809">Transit peptide</keyword>